<gene>
    <name evidence="3" type="ORF">CRD60_00685</name>
</gene>
<dbReference type="Pfam" id="PF07819">
    <property type="entry name" value="PGAP1"/>
    <property type="match status" value="1"/>
</dbReference>
<feature type="region of interest" description="Disordered" evidence="1">
    <location>
        <begin position="418"/>
        <end position="462"/>
    </location>
</feature>
<evidence type="ECO:0000313" key="3">
    <source>
        <dbReference type="EMBL" id="RBP98418.1"/>
    </source>
</evidence>
<keyword evidence="4" id="KW-1185">Reference proteome</keyword>
<dbReference type="GO" id="GO:0016788">
    <property type="term" value="F:hydrolase activity, acting on ester bonds"/>
    <property type="evidence" value="ECO:0007669"/>
    <property type="project" value="InterPro"/>
</dbReference>
<evidence type="ECO:0000313" key="4">
    <source>
        <dbReference type="Proteomes" id="UP000252530"/>
    </source>
</evidence>
<dbReference type="EMBL" id="PDCG01000001">
    <property type="protein sequence ID" value="RBP98418.1"/>
    <property type="molecule type" value="Genomic_DNA"/>
</dbReference>
<dbReference type="RefSeq" id="WP_113859396.1">
    <property type="nucleotide sequence ID" value="NZ_PDCG01000001.1"/>
</dbReference>
<dbReference type="Gene3D" id="3.40.50.1820">
    <property type="entry name" value="alpha/beta hydrolase"/>
    <property type="match status" value="1"/>
</dbReference>
<dbReference type="InterPro" id="IPR012908">
    <property type="entry name" value="PGAP1-ab_dom-like"/>
</dbReference>
<comment type="caution">
    <text evidence="3">The sequence shown here is derived from an EMBL/GenBank/DDBJ whole genome shotgun (WGS) entry which is preliminary data.</text>
</comment>
<dbReference type="AlphaFoldDB" id="A0A366KB68"/>
<evidence type="ECO:0000259" key="2">
    <source>
        <dbReference type="Pfam" id="PF07819"/>
    </source>
</evidence>
<evidence type="ECO:0000256" key="1">
    <source>
        <dbReference type="SAM" id="MobiDB-lite"/>
    </source>
</evidence>
<dbReference type="SUPFAM" id="SSF53474">
    <property type="entry name" value="alpha/beta-Hydrolases"/>
    <property type="match status" value="1"/>
</dbReference>
<reference evidence="3 4" key="1">
    <citation type="submission" date="2017-10" db="EMBL/GenBank/DDBJ databases">
        <title>Bifidobacterium xylocopum sp. nov. and Bifidobacterium aemilianum sp. nov., from the carpenter bee (Xylocopa violacea) digestive tract.</title>
        <authorList>
            <person name="Alberoni D."/>
            <person name="Baffoni L."/>
            <person name="Di Gioia D."/>
            <person name="Gaggia F."/>
            <person name="Biavati B."/>
        </authorList>
    </citation>
    <scope>NUCLEOTIDE SEQUENCE [LARGE SCALE GENOMIC DNA]</scope>
    <source>
        <strain evidence="3 4">XV10</strain>
    </source>
</reference>
<dbReference type="Proteomes" id="UP000252530">
    <property type="component" value="Unassembled WGS sequence"/>
</dbReference>
<dbReference type="InterPro" id="IPR029058">
    <property type="entry name" value="AB_hydrolase_fold"/>
</dbReference>
<name>A0A366KB68_9BIFI</name>
<proteinExistence type="predicted"/>
<dbReference type="OrthoDB" id="5095936at2"/>
<sequence length="521" mass="55839">MGVEVSSRVKGGQRYTAECTEWYRSVAGSLTQASKDFATASSFWSTAVLDLGYRQSKTWACPLETGADLGPTPGAHLSPPYPSIQHNCREHGEVCSAISKELSQLADLLTRANLLYQHADEDARRSTTMLHSLAGLLSPATIPAFLAQAMGGAATSSMKSRRFNPIGALEATKHQQESLLRSIAVPLNIMAGKPAFDSYGVARAAGTLAMAESTLNDLWQGNKLDVKPVESQAEVVRPSHNTAEAMENLRRLAEERQGDLNLGSGLSYGTIAIQQYVRPDGSISWLVTIPGTDGKPDSPFGWPQNLELMSNDPRQRMLADSARMVDEAMHAAGIKPGDPVALIGHSQGGIVAATIASDMQDSYNIQHVVTCGSPIANHPIPSHTWVTSVEMDSELVAAADGNPNPTGDNWLTVTGSVTQTNTAPTPAHRPQASAPQLSTPAKTDKHPSFASSPVQNPPKDPEITHWLKYHQAAYQNASDLGSKPVHAHDEHFSQVIAGEPGKITYWQGRMSHEQQVSAGGR</sequence>
<organism evidence="3 4">
    <name type="scientific">Bifidobacterium aemilianum</name>
    <dbReference type="NCBI Taxonomy" id="2493120"/>
    <lineage>
        <taxon>Bacteria</taxon>
        <taxon>Bacillati</taxon>
        <taxon>Actinomycetota</taxon>
        <taxon>Actinomycetes</taxon>
        <taxon>Bifidobacteriales</taxon>
        <taxon>Bifidobacteriaceae</taxon>
        <taxon>Bifidobacterium</taxon>
    </lineage>
</organism>
<accession>A0A366KB68</accession>
<protein>
    <recommendedName>
        <fullName evidence="2">GPI inositol-deacylase PGAP1-like alpha/beta domain-containing protein</fullName>
    </recommendedName>
</protein>
<feature type="domain" description="GPI inositol-deacylase PGAP1-like alpha/beta" evidence="2">
    <location>
        <begin position="317"/>
        <end position="387"/>
    </location>
</feature>